<dbReference type="KEGG" id="cvn:111128583"/>
<evidence type="ECO:0000256" key="1">
    <source>
        <dbReference type="PROSITE-ProRule" id="PRU00042"/>
    </source>
</evidence>
<feature type="compositionally biased region" description="Basic residues" evidence="2">
    <location>
        <begin position="140"/>
        <end position="151"/>
    </location>
</feature>
<evidence type="ECO:0000313" key="4">
    <source>
        <dbReference type="Proteomes" id="UP000694844"/>
    </source>
</evidence>
<dbReference type="RefSeq" id="XP_022329993.1">
    <property type="nucleotide sequence ID" value="XM_022474285.1"/>
</dbReference>
<keyword evidence="4" id="KW-1185">Reference proteome</keyword>
<dbReference type="GO" id="GO:0008270">
    <property type="term" value="F:zinc ion binding"/>
    <property type="evidence" value="ECO:0007669"/>
    <property type="project" value="UniProtKB-KW"/>
</dbReference>
<evidence type="ECO:0000259" key="3">
    <source>
        <dbReference type="PROSITE" id="PS50157"/>
    </source>
</evidence>
<dbReference type="Proteomes" id="UP000694844">
    <property type="component" value="Chromosome 1"/>
</dbReference>
<feature type="compositionally biased region" description="Polar residues" evidence="2">
    <location>
        <begin position="118"/>
        <end position="139"/>
    </location>
</feature>
<sequence>MHRYTQENDSSGYMTSSSSVSVPTLCSIVSPIQQTVSGHLTFHTTHMNIRNNVTLTTIQPLATISPNAQVRLAVNTINVSPAGDATPRQQSMVTPQGSEDIPSLKPIPSPNPPSSSSHGKVQTENTDTNTSNEPCSSTQRNKKGKRGKAKVKIKDGQNKKQERKEATDAENAEIRAFLDYNYLGRSEEENLVCYICSDRFDERVQLKNHIVNLHLRHIPIKAFSVCPLCSLVCRSRNQFVDHALKPPNRSKVCKTLILRSKEKQAEKSKQLDKSE</sequence>
<keyword evidence="1" id="KW-0863">Zinc-finger</keyword>
<feature type="region of interest" description="Disordered" evidence="2">
    <location>
        <begin position="80"/>
        <end position="168"/>
    </location>
</feature>
<feature type="compositionally biased region" description="Basic and acidic residues" evidence="2">
    <location>
        <begin position="152"/>
        <end position="167"/>
    </location>
</feature>
<evidence type="ECO:0000313" key="5">
    <source>
        <dbReference type="RefSeq" id="XP_022329993.1"/>
    </source>
</evidence>
<protein>
    <submittedName>
        <fullName evidence="5">Uncharacterized protein LOC111128583</fullName>
    </submittedName>
</protein>
<dbReference type="AlphaFoldDB" id="A0A8B8DQP7"/>
<gene>
    <name evidence="5" type="primary">LOC111128583</name>
</gene>
<accession>A0A8B8DQP7</accession>
<evidence type="ECO:0000256" key="2">
    <source>
        <dbReference type="SAM" id="MobiDB-lite"/>
    </source>
</evidence>
<dbReference type="PROSITE" id="PS50157">
    <property type="entry name" value="ZINC_FINGER_C2H2_2"/>
    <property type="match status" value="1"/>
</dbReference>
<dbReference type="InterPro" id="IPR013087">
    <property type="entry name" value="Znf_C2H2_type"/>
</dbReference>
<organism evidence="4 5">
    <name type="scientific">Crassostrea virginica</name>
    <name type="common">Eastern oyster</name>
    <dbReference type="NCBI Taxonomy" id="6565"/>
    <lineage>
        <taxon>Eukaryota</taxon>
        <taxon>Metazoa</taxon>
        <taxon>Spiralia</taxon>
        <taxon>Lophotrochozoa</taxon>
        <taxon>Mollusca</taxon>
        <taxon>Bivalvia</taxon>
        <taxon>Autobranchia</taxon>
        <taxon>Pteriomorphia</taxon>
        <taxon>Ostreida</taxon>
        <taxon>Ostreoidea</taxon>
        <taxon>Ostreidae</taxon>
        <taxon>Crassostrea</taxon>
    </lineage>
</organism>
<keyword evidence="1" id="KW-0862">Zinc</keyword>
<dbReference type="PROSITE" id="PS00028">
    <property type="entry name" value="ZINC_FINGER_C2H2_1"/>
    <property type="match status" value="1"/>
</dbReference>
<reference evidence="5" key="2">
    <citation type="submission" date="2025-08" db="UniProtKB">
        <authorList>
            <consortium name="RefSeq"/>
        </authorList>
    </citation>
    <scope>IDENTIFICATION</scope>
    <source>
        <tissue evidence="5">Whole sample</tissue>
    </source>
</reference>
<dbReference type="OrthoDB" id="6160347at2759"/>
<keyword evidence="1" id="KW-0479">Metal-binding</keyword>
<dbReference type="GeneID" id="111128583"/>
<reference evidence="4" key="1">
    <citation type="submission" date="2024-06" db="UniProtKB">
        <authorList>
            <consortium name="RefSeq"/>
        </authorList>
    </citation>
    <scope>NUCLEOTIDE SEQUENCE [LARGE SCALE GENOMIC DNA]</scope>
</reference>
<name>A0A8B8DQP7_CRAVI</name>
<feature type="compositionally biased region" description="Polar residues" evidence="2">
    <location>
        <begin position="87"/>
        <end position="97"/>
    </location>
</feature>
<proteinExistence type="predicted"/>
<feature type="domain" description="C2H2-type" evidence="3">
    <location>
        <begin position="191"/>
        <end position="219"/>
    </location>
</feature>